<reference evidence="1 4" key="1">
    <citation type="submission" date="2021-11" db="EMBL/GenBank/DDBJ databases">
        <title>Draft genome sequence of Capnocytophaga sp. strain KC07075 isolated from cat oral cavity.</title>
        <authorList>
            <person name="Suzuki M."/>
            <person name="Imaoka K."/>
            <person name="Kimura M."/>
            <person name="Morikawa S."/>
            <person name="Maeda K."/>
        </authorList>
    </citation>
    <scope>NUCLEOTIDE SEQUENCE</scope>
    <source>
        <strain evidence="1">KC07075</strain>
        <strain evidence="2 4">KC07079</strain>
    </source>
</reference>
<dbReference type="EMBL" id="BQKB01000070">
    <property type="protein sequence ID" value="GJM54201.1"/>
    <property type="molecule type" value="Genomic_DNA"/>
</dbReference>
<evidence type="ECO:0000313" key="4">
    <source>
        <dbReference type="Proteomes" id="UP001208692"/>
    </source>
</evidence>
<dbReference type="RefSeq" id="WP_264845328.1">
    <property type="nucleotide sequence ID" value="NZ_BPMA01000008.1"/>
</dbReference>
<dbReference type="Proteomes" id="UP001208692">
    <property type="component" value="Unassembled WGS sequence"/>
</dbReference>
<sequence length="283" mass="33785">MYNDLEEIKAKLISEKKYNSLSSNEKLILEIPLSMWGRTWGYGAIFLYNWFVGGGDITMDNNLFNFLDKWEKYKKRKVDFFNFINIHKYKKIKEAINEGDDFRLYSLKDIRMYILKTSIENNFLVQKKFQDSYNYTNFSRLNLLIEKFENINDRHIASFGTIGFSYIFEGEYSPENKELKIFNIWELINDGFNFDDSKKFMFFFSQPLGTWDKSIFKPFGNVSKFVTNPMNEIYTNNETFTSFKRKTGIGKDYRITGTRILGNKFISKIKINKDFVIYEIVYL</sequence>
<keyword evidence="4" id="KW-1185">Reference proteome</keyword>
<evidence type="ECO:0000313" key="1">
    <source>
        <dbReference type="EMBL" id="GJM51635.1"/>
    </source>
</evidence>
<dbReference type="AlphaFoldDB" id="A0AAV5AZV4"/>
<organism evidence="1 3">
    <name type="scientific">Capnocytophaga catalasegens</name>
    <dbReference type="NCBI Taxonomy" id="1004260"/>
    <lineage>
        <taxon>Bacteria</taxon>
        <taxon>Pseudomonadati</taxon>
        <taxon>Bacteroidota</taxon>
        <taxon>Flavobacteriia</taxon>
        <taxon>Flavobacteriales</taxon>
        <taxon>Flavobacteriaceae</taxon>
        <taxon>Capnocytophaga</taxon>
    </lineage>
</organism>
<dbReference type="EMBL" id="BQKA01000082">
    <property type="protein sequence ID" value="GJM51635.1"/>
    <property type="molecule type" value="Genomic_DNA"/>
</dbReference>
<name>A0AAV5AZV4_9FLAO</name>
<comment type="caution">
    <text evidence="1">The sequence shown here is derived from an EMBL/GenBank/DDBJ whole genome shotgun (WGS) entry which is preliminary data.</text>
</comment>
<accession>A0AAV5AZV4</accession>
<evidence type="ECO:0000313" key="3">
    <source>
        <dbReference type="Proteomes" id="UP001207736"/>
    </source>
</evidence>
<gene>
    <name evidence="1" type="ORF">RCZ15_26080</name>
    <name evidence="2" type="ORF">RCZ16_25170</name>
</gene>
<proteinExistence type="predicted"/>
<protein>
    <submittedName>
        <fullName evidence="1">Uncharacterized protein</fullName>
    </submittedName>
</protein>
<dbReference type="Proteomes" id="UP001207736">
    <property type="component" value="Unassembled WGS sequence"/>
</dbReference>
<evidence type="ECO:0000313" key="2">
    <source>
        <dbReference type="EMBL" id="GJM54201.1"/>
    </source>
</evidence>